<dbReference type="HAMAP" id="MF_02220">
    <property type="entry name" value="XylB"/>
    <property type="match status" value="1"/>
</dbReference>
<keyword evidence="6 8" id="KW-0067">ATP-binding</keyword>
<dbReference type="InterPro" id="IPR043129">
    <property type="entry name" value="ATPase_NBD"/>
</dbReference>
<dbReference type="Pfam" id="PF02782">
    <property type="entry name" value="FGGY_C"/>
    <property type="match status" value="1"/>
</dbReference>
<dbReference type="GO" id="GO:0005524">
    <property type="term" value="F:ATP binding"/>
    <property type="evidence" value="ECO:0007669"/>
    <property type="project" value="UniProtKB-UniRule"/>
</dbReference>
<dbReference type="RefSeq" id="WP_149768477.1">
    <property type="nucleotide sequence ID" value="NZ_VDFQ02000001.1"/>
</dbReference>
<keyword evidence="4 8" id="KW-0547">Nucleotide-binding</keyword>
<evidence type="ECO:0000256" key="4">
    <source>
        <dbReference type="ARBA" id="ARBA00022741"/>
    </source>
</evidence>
<gene>
    <name evidence="8 9 12" type="primary">xylB</name>
    <name evidence="12" type="ORF">FE697_005440</name>
</gene>
<dbReference type="InterPro" id="IPR006000">
    <property type="entry name" value="Xylulokinase"/>
</dbReference>
<dbReference type="AlphaFoldDB" id="A0A5Q6S4H8"/>
<evidence type="ECO:0000256" key="9">
    <source>
        <dbReference type="RuleBase" id="RU364073"/>
    </source>
</evidence>
<dbReference type="PANTHER" id="PTHR43095:SF5">
    <property type="entry name" value="XYLULOSE KINASE"/>
    <property type="match status" value="1"/>
</dbReference>
<dbReference type="InterPro" id="IPR018483">
    <property type="entry name" value="Carb_kinase_FGGY_CS"/>
</dbReference>
<reference evidence="12 13" key="1">
    <citation type="submission" date="2019-09" db="EMBL/GenBank/DDBJ databases">
        <title>Mumia zhuanghuii sp. nov. isolated from the intestinal contents of plateau pika (Ochotona curzoniae) in the Qinghai-Tibet plateau of China.</title>
        <authorList>
            <person name="Tian Z."/>
        </authorList>
    </citation>
    <scope>NUCLEOTIDE SEQUENCE [LARGE SCALE GENOMIC DNA]</scope>
    <source>
        <strain evidence="13">350</strain>
    </source>
</reference>
<evidence type="ECO:0000256" key="6">
    <source>
        <dbReference type="ARBA" id="ARBA00022840"/>
    </source>
</evidence>
<feature type="domain" description="Carbohydrate kinase FGGY C-terminal" evidence="11">
    <location>
        <begin position="239"/>
        <end position="432"/>
    </location>
</feature>
<evidence type="ECO:0000259" key="11">
    <source>
        <dbReference type="Pfam" id="PF02782"/>
    </source>
</evidence>
<dbReference type="GO" id="GO:0005998">
    <property type="term" value="P:xylulose catabolic process"/>
    <property type="evidence" value="ECO:0007669"/>
    <property type="project" value="UniProtKB-UniRule"/>
</dbReference>
<name>A0A5Q6S4H8_9ACTN</name>
<proteinExistence type="inferred from homology"/>
<evidence type="ECO:0000256" key="5">
    <source>
        <dbReference type="ARBA" id="ARBA00022777"/>
    </source>
</evidence>
<dbReference type="EC" id="2.7.1.17" evidence="8 9"/>
<dbReference type="PIRSF" id="PIRSF000538">
    <property type="entry name" value="GlpK"/>
    <property type="match status" value="1"/>
</dbReference>
<evidence type="ECO:0000256" key="1">
    <source>
        <dbReference type="ARBA" id="ARBA00009156"/>
    </source>
</evidence>
<dbReference type="GO" id="GO:0042732">
    <property type="term" value="P:D-xylose metabolic process"/>
    <property type="evidence" value="ECO:0007669"/>
    <property type="project" value="UniProtKB-KW"/>
</dbReference>
<comment type="caution">
    <text evidence="12">The sequence shown here is derived from an EMBL/GenBank/DDBJ whole genome shotgun (WGS) entry which is preliminary data.</text>
</comment>
<evidence type="ECO:0000256" key="7">
    <source>
        <dbReference type="ARBA" id="ARBA00023277"/>
    </source>
</evidence>
<dbReference type="InterPro" id="IPR018484">
    <property type="entry name" value="FGGY_N"/>
</dbReference>
<keyword evidence="7 8" id="KW-0119">Carbohydrate metabolism</keyword>
<evidence type="ECO:0000259" key="10">
    <source>
        <dbReference type="Pfam" id="PF00370"/>
    </source>
</evidence>
<evidence type="ECO:0000256" key="8">
    <source>
        <dbReference type="HAMAP-Rule" id="MF_02220"/>
    </source>
</evidence>
<dbReference type="PANTHER" id="PTHR43095">
    <property type="entry name" value="SUGAR KINASE"/>
    <property type="match status" value="1"/>
</dbReference>
<evidence type="ECO:0000256" key="3">
    <source>
        <dbReference type="ARBA" id="ARBA00022679"/>
    </source>
</evidence>
<feature type="domain" description="Carbohydrate kinase FGGY N-terminal" evidence="10">
    <location>
        <begin position="7"/>
        <end position="228"/>
    </location>
</feature>
<dbReference type="GO" id="GO:0004856">
    <property type="term" value="F:D-xylulokinase activity"/>
    <property type="evidence" value="ECO:0007669"/>
    <property type="project" value="UniProtKB-UniRule"/>
</dbReference>
<comment type="similarity">
    <text evidence="1 8 9">Belongs to the FGGY kinase family.</text>
</comment>
<organism evidence="12 13">
    <name type="scientific">Mumia zhuanghuii</name>
    <dbReference type="NCBI Taxonomy" id="2585211"/>
    <lineage>
        <taxon>Bacteria</taxon>
        <taxon>Bacillati</taxon>
        <taxon>Actinomycetota</taxon>
        <taxon>Actinomycetes</taxon>
        <taxon>Propionibacteriales</taxon>
        <taxon>Nocardioidaceae</taxon>
        <taxon>Mumia</taxon>
    </lineage>
</organism>
<feature type="site" description="Important for activity" evidence="8">
    <location>
        <position position="11"/>
    </location>
</feature>
<keyword evidence="5 8" id="KW-0418">Kinase</keyword>
<keyword evidence="2 8" id="KW-0859">Xylose metabolism</keyword>
<protein>
    <recommendedName>
        <fullName evidence="8 9">Xylulose kinase</fullName>
        <shortName evidence="8 9">Xylulokinase</shortName>
        <ecNumber evidence="8 9">2.7.1.17</ecNumber>
    </recommendedName>
</protein>
<dbReference type="SUPFAM" id="SSF53067">
    <property type="entry name" value="Actin-like ATPase domain"/>
    <property type="match status" value="2"/>
</dbReference>
<comment type="function">
    <text evidence="8">Catalyzes the phosphorylation of D-xylulose to D-xylulose 5-phosphate.</text>
</comment>
<dbReference type="Proteomes" id="UP000307768">
    <property type="component" value="Unassembled WGS sequence"/>
</dbReference>
<dbReference type="NCBIfam" id="TIGR01312">
    <property type="entry name" value="XylB"/>
    <property type="match status" value="1"/>
</dbReference>
<dbReference type="Gene3D" id="3.30.420.40">
    <property type="match status" value="2"/>
</dbReference>
<feature type="active site" description="Proton acceptor" evidence="8">
    <location>
        <position position="223"/>
    </location>
</feature>
<dbReference type="InterPro" id="IPR050406">
    <property type="entry name" value="FGGY_Carb_Kinase"/>
</dbReference>
<evidence type="ECO:0000256" key="2">
    <source>
        <dbReference type="ARBA" id="ARBA00022629"/>
    </source>
</evidence>
<evidence type="ECO:0000313" key="12">
    <source>
        <dbReference type="EMBL" id="KAA1425302.1"/>
    </source>
</evidence>
<dbReference type="Pfam" id="PF00370">
    <property type="entry name" value="FGGY_N"/>
    <property type="match status" value="1"/>
</dbReference>
<dbReference type="PROSITE" id="PS00933">
    <property type="entry name" value="FGGY_KINASES_1"/>
    <property type="match status" value="1"/>
</dbReference>
<dbReference type="EMBL" id="VDFQ02000001">
    <property type="protein sequence ID" value="KAA1425302.1"/>
    <property type="molecule type" value="Genomic_DNA"/>
</dbReference>
<accession>A0A5Q6S4H8</accession>
<keyword evidence="3 8" id="KW-0808">Transferase</keyword>
<sequence>MAHSTRVVGIDSSTQSTKAVLVDAADGTVLAQRSAPHPDGTSVDPRHWLKACDDALGDWLGEAAAVAVAGQQHGMVALDADGEPVHDALLWNDTRSADAAVDLVAEMGGPQECAAAVGSVLVASFTASKLRWLRDHRPEAADRTTQVLLPHDYVSWHLAARRTGPFTDRGDASGTGYFDARTSAWREDLAAAALGHEVALPRVVADGAAAYEGSVVVAGGTGDNMGAALGLGLAAGDVVVSIGTSGVASAIAETPVADGTGSVTGFADATGRYLPMATTMNAAGILDLQARLLGVDHAELGRLALAAPPGANGVTLSPYYGGERTPDRPHAVGVWDGLRPSTTREDLARAAVEALLCSLADAVDLLRSRVGGALLAGRSGGDGDGRLLLIGGAARNPAVRALAPAILGMPVHVPPSAEYVALGAARQAAWALSGAVDPPTWEAKGAEVLEADPTPAVREAYADLRDRTGAWTRPERTS</sequence>
<evidence type="ECO:0000313" key="13">
    <source>
        <dbReference type="Proteomes" id="UP000307768"/>
    </source>
</evidence>
<dbReference type="InterPro" id="IPR000577">
    <property type="entry name" value="Carb_kinase_FGGY"/>
</dbReference>
<comment type="catalytic activity">
    <reaction evidence="8 9">
        <text>D-xylulose + ATP = D-xylulose 5-phosphate + ADP + H(+)</text>
        <dbReference type="Rhea" id="RHEA:10964"/>
        <dbReference type="ChEBI" id="CHEBI:15378"/>
        <dbReference type="ChEBI" id="CHEBI:17140"/>
        <dbReference type="ChEBI" id="CHEBI:30616"/>
        <dbReference type="ChEBI" id="CHEBI:57737"/>
        <dbReference type="ChEBI" id="CHEBI:456216"/>
        <dbReference type="EC" id="2.7.1.17"/>
    </reaction>
</comment>
<feature type="binding site" evidence="8">
    <location>
        <begin position="72"/>
        <end position="73"/>
    </location>
    <ligand>
        <name>substrate</name>
    </ligand>
</feature>
<dbReference type="OrthoDB" id="9805576at2"/>
<dbReference type="InterPro" id="IPR018485">
    <property type="entry name" value="FGGY_C"/>
</dbReference>